<gene>
    <name evidence="2" type="ORF">J437_LFUL009365</name>
</gene>
<dbReference type="GO" id="GO:0005509">
    <property type="term" value="F:calcium ion binding"/>
    <property type="evidence" value="ECO:0007669"/>
    <property type="project" value="InterPro"/>
</dbReference>
<accession>A0A8K0NXW5</accession>
<dbReference type="Gene3D" id="1.10.238.10">
    <property type="entry name" value="EF-hand"/>
    <property type="match status" value="1"/>
</dbReference>
<evidence type="ECO:0000259" key="1">
    <source>
        <dbReference type="PROSITE" id="PS50222"/>
    </source>
</evidence>
<comment type="caution">
    <text evidence="2">The sequence shown here is derived from an EMBL/GenBank/DDBJ whole genome shotgun (WGS) entry which is preliminary data.</text>
</comment>
<name>A0A8K0NXW5_LADFU</name>
<protein>
    <recommendedName>
        <fullName evidence="1">EF-hand domain-containing protein</fullName>
    </recommendedName>
</protein>
<evidence type="ECO:0000313" key="2">
    <source>
        <dbReference type="EMBL" id="KAG8228500.1"/>
    </source>
</evidence>
<dbReference type="PANTHER" id="PTHR46763:SF1">
    <property type="entry name" value="DYNEIN REGULATORY COMPLEX PROTEIN 8"/>
    <property type="match status" value="1"/>
</dbReference>
<keyword evidence="3" id="KW-1185">Reference proteome</keyword>
<dbReference type="EMBL" id="KZ308374">
    <property type="protein sequence ID" value="KAG8228500.1"/>
    <property type="molecule type" value="Genomic_DNA"/>
</dbReference>
<proteinExistence type="predicted"/>
<dbReference type="Proteomes" id="UP000792457">
    <property type="component" value="Unassembled WGS sequence"/>
</dbReference>
<dbReference type="OrthoDB" id="10260307at2759"/>
<dbReference type="PANTHER" id="PTHR46763">
    <property type="entry name" value="DYNEIN REGULATORY COMPLEX PROTEIN 8"/>
    <property type="match status" value="1"/>
</dbReference>
<reference evidence="2" key="2">
    <citation type="submission" date="2017-10" db="EMBL/GenBank/DDBJ databases">
        <title>Ladona fulva Genome sequencing and assembly.</title>
        <authorList>
            <person name="Murali S."/>
            <person name="Richards S."/>
            <person name="Bandaranaike D."/>
            <person name="Bellair M."/>
            <person name="Blankenburg K."/>
            <person name="Chao H."/>
            <person name="Dinh H."/>
            <person name="Doddapaneni H."/>
            <person name="Dugan-Rocha S."/>
            <person name="Elkadiri S."/>
            <person name="Gnanaolivu R."/>
            <person name="Hernandez B."/>
            <person name="Skinner E."/>
            <person name="Javaid M."/>
            <person name="Lee S."/>
            <person name="Li M."/>
            <person name="Ming W."/>
            <person name="Munidasa M."/>
            <person name="Muniz J."/>
            <person name="Nguyen L."/>
            <person name="Hughes D."/>
            <person name="Osuji N."/>
            <person name="Pu L.-L."/>
            <person name="Puazo M."/>
            <person name="Qu C."/>
            <person name="Quiroz J."/>
            <person name="Raj R."/>
            <person name="Weissenberger G."/>
            <person name="Xin Y."/>
            <person name="Zou X."/>
            <person name="Han Y."/>
            <person name="Worley K."/>
            <person name="Muzny D."/>
            <person name="Gibbs R."/>
        </authorList>
    </citation>
    <scope>NUCLEOTIDE SEQUENCE</scope>
    <source>
        <strain evidence="2">Sampled in the wild</strain>
    </source>
</reference>
<feature type="domain" description="EF-hand" evidence="1">
    <location>
        <begin position="33"/>
        <end position="68"/>
    </location>
</feature>
<dbReference type="InterPro" id="IPR002048">
    <property type="entry name" value="EF_hand_dom"/>
</dbReference>
<organism evidence="2 3">
    <name type="scientific">Ladona fulva</name>
    <name type="common">Scarce chaser dragonfly</name>
    <name type="synonym">Libellula fulva</name>
    <dbReference type="NCBI Taxonomy" id="123851"/>
    <lineage>
        <taxon>Eukaryota</taxon>
        <taxon>Metazoa</taxon>
        <taxon>Ecdysozoa</taxon>
        <taxon>Arthropoda</taxon>
        <taxon>Hexapoda</taxon>
        <taxon>Insecta</taxon>
        <taxon>Pterygota</taxon>
        <taxon>Palaeoptera</taxon>
        <taxon>Odonata</taxon>
        <taxon>Epiprocta</taxon>
        <taxon>Anisoptera</taxon>
        <taxon>Libelluloidea</taxon>
        <taxon>Libellulidae</taxon>
        <taxon>Ladona</taxon>
    </lineage>
</organism>
<evidence type="ECO:0000313" key="3">
    <source>
        <dbReference type="Proteomes" id="UP000792457"/>
    </source>
</evidence>
<dbReference type="PROSITE" id="PS50222">
    <property type="entry name" value="EF_HAND_2"/>
    <property type="match status" value="2"/>
</dbReference>
<dbReference type="InterPro" id="IPR011992">
    <property type="entry name" value="EF-hand-dom_pair"/>
</dbReference>
<sequence>MNMEENYTAPRLRSMRLSSLRKVDILESDLGKENREDVLKVFRAFDQTGKQRVGIEEIPTMIRALGLFLTEQEARKIASNIEDKNFPGTVTENDFLLHMAYVILQEKYGPEYTETLLDAFEIFDPEKKGYIEKEFFENIMTMEDDDIENLSKVMNELQVRNETLAVKVSLSDEEIKWSTAEEKSSNIVTMQHSKSSDLDKKVDEDDSLKIEPLNKEELDELLKISLNPHNNTINYNDLIIKFLACQQFKESPS</sequence>
<feature type="domain" description="EF-hand" evidence="1">
    <location>
        <begin position="111"/>
        <end position="146"/>
    </location>
</feature>
<dbReference type="AlphaFoldDB" id="A0A8K0NXW5"/>
<dbReference type="SUPFAM" id="SSF47473">
    <property type="entry name" value="EF-hand"/>
    <property type="match status" value="1"/>
</dbReference>
<reference evidence="2" key="1">
    <citation type="submission" date="2013-04" db="EMBL/GenBank/DDBJ databases">
        <authorList>
            <person name="Qu J."/>
            <person name="Murali S.C."/>
            <person name="Bandaranaike D."/>
            <person name="Bellair M."/>
            <person name="Blankenburg K."/>
            <person name="Chao H."/>
            <person name="Dinh H."/>
            <person name="Doddapaneni H."/>
            <person name="Downs B."/>
            <person name="Dugan-Rocha S."/>
            <person name="Elkadiri S."/>
            <person name="Gnanaolivu R.D."/>
            <person name="Hernandez B."/>
            <person name="Javaid M."/>
            <person name="Jayaseelan J.C."/>
            <person name="Lee S."/>
            <person name="Li M."/>
            <person name="Ming W."/>
            <person name="Munidasa M."/>
            <person name="Muniz J."/>
            <person name="Nguyen L."/>
            <person name="Ongeri F."/>
            <person name="Osuji N."/>
            <person name="Pu L.-L."/>
            <person name="Puazo M."/>
            <person name="Qu C."/>
            <person name="Quiroz J."/>
            <person name="Raj R."/>
            <person name="Weissenberger G."/>
            <person name="Xin Y."/>
            <person name="Zou X."/>
            <person name="Han Y."/>
            <person name="Richards S."/>
            <person name="Worley K."/>
            <person name="Muzny D."/>
            <person name="Gibbs R."/>
        </authorList>
    </citation>
    <scope>NUCLEOTIDE SEQUENCE</scope>
    <source>
        <strain evidence="2">Sampled in the wild</strain>
    </source>
</reference>